<accession>A0AA86VWK8</accession>
<dbReference type="Gramene" id="rna-AYBTSS11_LOCUS4710">
    <property type="protein sequence ID" value="CAJ1930306.1"/>
    <property type="gene ID" value="gene-AYBTSS11_LOCUS4710"/>
</dbReference>
<dbReference type="AlphaFoldDB" id="A0AA86VWK8"/>
<evidence type="ECO:0000313" key="1">
    <source>
        <dbReference type="EMBL" id="CAJ1930306.1"/>
    </source>
</evidence>
<dbReference type="EMBL" id="OY731399">
    <property type="protein sequence ID" value="CAJ1930306.1"/>
    <property type="molecule type" value="Genomic_DNA"/>
</dbReference>
<sequence length="56" mass="6561">MKKVEEGKDGEEVRKQWHGLTEHANKIYPLRKIMVNISLLIIEALKGKDKKKFLLD</sequence>
<evidence type="ECO:0000313" key="2">
    <source>
        <dbReference type="Proteomes" id="UP001189624"/>
    </source>
</evidence>
<gene>
    <name evidence="1" type="ORF">AYBTSS11_LOCUS4710</name>
</gene>
<reference evidence="1" key="1">
    <citation type="submission" date="2023-10" db="EMBL/GenBank/DDBJ databases">
        <authorList>
            <person name="Domelevo Entfellner J.-B."/>
        </authorList>
    </citation>
    <scope>NUCLEOTIDE SEQUENCE</scope>
</reference>
<keyword evidence="2" id="KW-1185">Reference proteome</keyword>
<proteinExistence type="predicted"/>
<protein>
    <submittedName>
        <fullName evidence="1">Uncharacterized protein</fullName>
    </submittedName>
</protein>
<name>A0AA86VWK8_9FABA</name>
<organism evidence="1 2">
    <name type="scientific">Sphenostylis stenocarpa</name>
    <dbReference type="NCBI Taxonomy" id="92480"/>
    <lineage>
        <taxon>Eukaryota</taxon>
        <taxon>Viridiplantae</taxon>
        <taxon>Streptophyta</taxon>
        <taxon>Embryophyta</taxon>
        <taxon>Tracheophyta</taxon>
        <taxon>Spermatophyta</taxon>
        <taxon>Magnoliopsida</taxon>
        <taxon>eudicotyledons</taxon>
        <taxon>Gunneridae</taxon>
        <taxon>Pentapetalae</taxon>
        <taxon>rosids</taxon>
        <taxon>fabids</taxon>
        <taxon>Fabales</taxon>
        <taxon>Fabaceae</taxon>
        <taxon>Papilionoideae</taxon>
        <taxon>50 kb inversion clade</taxon>
        <taxon>NPAAA clade</taxon>
        <taxon>indigoferoid/millettioid clade</taxon>
        <taxon>Phaseoleae</taxon>
        <taxon>Sphenostylis</taxon>
    </lineage>
</organism>
<dbReference type="Proteomes" id="UP001189624">
    <property type="component" value="Chromosome 2"/>
</dbReference>